<dbReference type="SMART" id="SM00220">
    <property type="entry name" value="S_TKc"/>
    <property type="match status" value="1"/>
</dbReference>
<organism evidence="12 13">
    <name type="scientific">Synaphobranchus kaupii</name>
    <name type="common">Kaup's arrowtooth eel</name>
    <dbReference type="NCBI Taxonomy" id="118154"/>
    <lineage>
        <taxon>Eukaryota</taxon>
        <taxon>Metazoa</taxon>
        <taxon>Chordata</taxon>
        <taxon>Craniata</taxon>
        <taxon>Vertebrata</taxon>
        <taxon>Euteleostomi</taxon>
        <taxon>Actinopterygii</taxon>
        <taxon>Neopterygii</taxon>
        <taxon>Teleostei</taxon>
        <taxon>Anguilliformes</taxon>
        <taxon>Synaphobranchidae</taxon>
        <taxon>Synaphobranchus</taxon>
    </lineage>
</organism>
<evidence type="ECO:0000256" key="8">
    <source>
        <dbReference type="ARBA" id="ARBA00047899"/>
    </source>
</evidence>
<dbReference type="EMBL" id="JAINUF010000017">
    <property type="protein sequence ID" value="KAJ8338618.1"/>
    <property type="molecule type" value="Genomic_DNA"/>
</dbReference>
<feature type="compositionally biased region" description="Basic and acidic residues" evidence="10">
    <location>
        <begin position="701"/>
        <end position="715"/>
    </location>
</feature>
<evidence type="ECO:0000313" key="12">
    <source>
        <dbReference type="EMBL" id="KAJ8338618.1"/>
    </source>
</evidence>
<gene>
    <name evidence="12" type="ORF">SKAU_G00354040</name>
</gene>
<feature type="region of interest" description="Disordered" evidence="10">
    <location>
        <begin position="701"/>
        <end position="723"/>
    </location>
</feature>
<feature type="region of interest" description="Disordered" evidence="10">
    <location>
        <begin position="519"/>
        <end position="565"/>
    </location>
</feature>
<dbReference type="PROSITE" id="PS50011">
    <property type="entry name" value="PROTEIN_KINASE_DOM"/>
    <property type="match status" value="1"/>
</dbReference>
<dbReference type="Gene3D" id="3.30.200.20">
    <property type="entry name" value="Phosphorylase Kinase, domain 1"/>
    <property type="match status" value="1"/>
</dbReference>
<keyword evidence="7" id="KW-0067">ATP-binding</keyword>
<dbReference type="GO" id="GO:0004674">
    <property type="term" value="F:protein serine/threonine kinase activity"/>
    <property type="evidence" value="ECO:0007669"/>
    <property type="project" value="UniProtKB-KW"/>
</dbReference>
<keyword evidence="3" id="KW-0723">Serine/threonine-protein kinase</keyword>
<dbReference type="InterPro" id="IPR000719">
    <property type="entry name" value="Prot_kinase_dom"/>
</dbReference>
<feature type="region of interest" description="Disordered" evidence="10">
    <location>
        <begin position="341"/>
        <end position="371"/>
    </location>
</feature>
<evidence type="ECO:0000256" key="6">
    <source>
        <dbReference type="ARBA" id="ARBA00022777"/>
    </source>
</evidence>
<evidence type="ECO:0000256" key="1">
    <source>
        <dbReference type="ARBA" id="ARBA00005505"/>
    </source>
</evidence>
<dbReference type="GO" id="GO:0043066">
    <property type="term" value="P:negative regulation of apoptotic process"/>
    <property type="evidence" value="ECO:0007669"/>
    <property type="project" value="TreeGrafter"/>
</dbReference>
<dbReference type="PROSITE" id="PS00108">
    <property type="entry name" value="PROTEIN_KINASE_ST"/>
    <property type="match status" value="1"/>
</dbReference>
<evidence type="ECO:0000259" key="11">
    <source>
        <dbReference type="PROSITE" id="PS50011"/>
    </source>
</evidence>
<evidence type="ECO:0000256" key="4">
    <source>
        <dbReference type="ARBA" id="ARBA00022679"/>
    </source>
</evidence>
<dbReference type="GO" id="GO:0005524">
    <property type="term" value="F:ATP binding"/>
    <property type="evidence" value="ECO:0007669"/>
    <property type="project" value="UniProtKB-KW"/>
</dbReference>
<comment type="caution">
    <text evidence="12">The sequence shown here is derived from an EMBL/GenBank/DDBJ whole genome shotgun (WGS) entry which is preliminary data.</text>
</comment>
<dbReference type="Gene3D" id="1.10.510.10">
    <property type="entry name" value="Transferase(Phosphotransferase) domain 1"/>
    <property type="match status" value="1"/>
</dbReference>
<evidence type="ECO:0000256" key="2">
    <source>
        <dbReference type="ARBA" id="ARBA00012513"/>
    </source>
</evidence>
<dbReference type="Proteomes" id="UP001152622">
    <property type="component" value="Chromosome 17"/>
</dbReference>
<name>A0A9Q1EGY0_SYNKA</name>
<evidence type="ECO:0000256" key="3">
    <source>
        <dbReference type="ARBA" id="ARBA00022527"/>
    </source>
</evidence>
<dbReference type="InterPro" id="IPR008271">
    <property type="entry name" value="Ser/Thr_kinase_AS"/>
</dbReference>
<keyword evidence="4" id="KW-0808">Transferase</keyword>
<dbReference type="PANTHER" id="PTHR22984">
    <property type="entry name" value="SERINE/THREONINE-PROTEIN KINASE PIM"/>
    <property type="match status" value="1"/>
</dbReference>
<dbReference type="PANTHER" id="PTHR22984:SF11">
    <property type="entry name" value="AURORA KINASE-RELATED"/>
    <property type="match status" value="1"/>
</dbReference>
<feature type="region of interest" description="Disordered" evidence="10">
    <location>
        <begin position="577"/>
        <end position="622"/>
    </location>
</feature>
<accession>A0A9Q1EGY0</accession>
<feature type="domain" description="Protein kinase" evidence="11">
    <location>
        <begin position="36"/>
        <end position="292"/>
    </location>
</feature>
<evidence type="ECO:0000256" key="7">
    <source>
        <dbReference type="ARBA" id="ARBA00022840"/>
    </source>
</evidence>
<dbReference type="AlphaFoldDB" id="A0A9Q1EGY0"/>
<comment type="catalytic activity">
    <reaction evidence="9">
        <text>L-seryl-[protein] + ATP = O-phospho-L-seryl-[protein] + ADP + H(+)</text>
        <dbReference type="Rhea" id="RHEA:17989"/>
        <dbReference type="Rhea" id="RHEA-COMP:9863"/>
        <dbReference type="Rhea" id="RHEA-COMP:11604"/>
        <dbReference type="ChEBI" id="CHEBI:15378"/>
        <dbReference type="ChEBI" id="CHEBI:29999"/>
        <dbReference type="ChEBI" id="CHEBI:30616"/>
        <dbReference type="ChEBI" id="CHEBI:83421"/>
        <dbReference type="ChEBI" id="CHEBI:456216"/>
        <dbReference type="EC" id="2.7.11.1"/>
    </reaction>
</comment>
<reference evidence="12" key="1">
    <citation type="journal article" date="2023" name="Science">
        <title>Genome structures resolve the early diversification of teleost fishes.</title>
        <authorList>
            <person name="Parey E."/>
            <person name="Louis A."/>
            <person name="Montfort J."/>
            <person name="Bouchez O."/>
            <person name="Roques C."/>
            <person name="Iampietro C."/>
            <person name="Lluch J."/>
            <person name="Castinel A."/>
            <person name="Donnadieu C."/>
            <person name="Desvignes T."/>
            <person name="Floi Bucao C."/>
            <person name="Jouanno E."/>
            <person name="Wen M."/>
            <person name="Mejri S."/>
            <person name="Dirks R."/>
            <person name="Jansen H."/>
            <person name="Henkel C."/>
            <person name="Chen W.J."/>
            <person name="Zahm M."/>
            <person name="Cabau C."/>
            <person name="Klopp C."/>
            <person name="Thompson A.W."/>
            <person name="Robinson-Rechavi M."/>
            <person name="Braasch I."/>
            <person name="Lecointre G."/>
            <person name="Bobe J."/>
            <person name="Postlethwait J.H."/>
            <person name="Berthelot C."/>
            <person name="Roest Crollius H."/>
            <person name="Guiguen Y."/>
        </authorList>
    </citation>
    <scope>NUCLEOTIDE SEQUENCE</scope>
    <source>
        <strain evidence="12">WJC10195</strain>
    </source>
</reference>
<keyword evidence="13" id="KW-1185">Reference proteome</keyword>
<dbReference type="InterPro" id="IPR011009">
    <property type="entry name" value="Kinase-like_dom_sf"/>
</dbReference>
<dbReference type="GO" id="GO:0007346">
    <property type="term" value="P:regulation of mitotic cell cycle"/>
    <property type="evidence" value="ECO:0007669"/>
    <property type="project" value="TreeGrafter"/>
</dbReference>
<evidence type="ECO:0000313" key="13">
    <source>
        <dbReference type="Proteomes" id="UP001152622"/>
    </source>
</evidence>
<evidence type="ECO:0000256" key="10">
    <source>
        <dbReference type="SAM" id="MobiDB-lite"/>
    </source>
</evidence>
<sequence>MDELWISNDLTSGEIDLPISTTNWRCRQQEHVEDYYTVGSLLGEGGCGSVYAGIRISDGLPVALKYAAKMKEAELLIPGQEVGTPREVWLMGLVNQNMGHPNILRLYEWFDAPDHCVMVLERPDPCMDLVDFCKSQFKTMDEHQARAVIDQLLHALLHCQHAGVFHRDVKPTNILINTETLRVILIDFGCGDLWRDTPFSTYAGTPDFTPPEWFDKRLYQAGPATVWSLGVTLFAITCGYVPFNRCDDHETMSRVHYPDGLSSEIKDFMSRCLAPEVENRVTLEQLQRHPWLQPTCLAQDQDGGSLQKELHLLKLHSAGGGGQGFEGENLSQHGRLAPVLSLGREQRGARCSPPKPEPSEDERLSHAQNSQQFLSASSSLWTYYSCQSTGPEEHQRTGVKRKMEREEQTVVLGKNLGPDSKTTPAKRPRKDQDGGSLLKQHQILILHSPGGEGQGSEGQDQNQHGRWVPVLSREHRGARCSPLKPGPSEDEGLSHAQNSQQFFSACSSLWMYYSCQSTGPEEHQRTGVKRKMEREEQAVVLGKNLGPDSKTTPAKRPRKDQDGGSLLKQRQILILHSPGGEGQGSEGQDQNQHGRWVPVLSREQRGARRSPPKPEPSEDEGLRRAQIIQKILSACSSLWTYYSHQSTGPPSSCLPSTRSADPADTPRILLSYVEPGALARDLWCPLQQQVIEGVSVLQSHQAREAVQETDPRREAAVQLSPES</sequence>
<keyword evidence="5" id="KW-0547">Nucleotide-binding</keyword>
<comment type="similarity">
    <text evidence="1">Belongs to the protein kinase superfamily. CAMK Ser/Thr protein kinase family. PIM subfamily.</text>
</comment>
<feature type="region of interest" description="Disordered" evidence="10">
    <location>
        <begin position="388"/>
        <end position="435"/>
    </location>
</feature>
<dbReference type="EC" id="2.7.11.1" evidence="2"/>
<comment type="catalytic activity">
    <reaction evidence="8">
        <text>L-threonyl-[protein] + ATP = O-phospho-L-threonyl-[protein] + ADP + H(+)</text>
        <dbReference type="Rhea" id="RHEA:46608"/>
        <dbReference type="Rhea" id="RHEA-COMP:11060"/>
        <dbReference type="Rhea" id="RHEA-COMP:11605"/>
        <dbReference type="ChEBI" id="CHEBI:15378"/>
        <dbReference type="ChEBI" id="CHEBI:30013"/>
        <dbReference type="ChEBI" id="CHEBI:30616"/>
        <dbReference type="ChEBI" id="CHEBI:61977"/>
        <dbReference type="ChEBI" id="CHEBI:456216"/>
        <dbReference type="EC" id="2.7.11.1"/>
    </reaction>
</comment>
<proteinExistence type="inferred from homology"/>
<evidence type="ECO:0000256" key="9">
    <source>
        <dbReference type="ARBA" id="ARBA00048679"/>
    </source>
</evidence>
<feature type="compositionally biased region" description="Basic and acidic residues" evidence="10">
    <location>
        <begin position="391"/>
        <end position="408"/>
    </location>
</feature>
<evidence type="ECO:0000256" key="5">
    <source>
        <dbReference type="ARBA" id="ARBA00022741"/>
    </source>
</evidence>
<feature type="compositionally biased region" description="Basic and acidic residues" evidence="10">
    <location>
        <begin position="520"/>
        <end position="537"/>
    </location>
</feature>
<dbReference type="GO" id="GO:0005737">
    <property type="term" value="C:cytoplasm"/>
    <property type="evidence" value="ECO:0007669"/>
    <property type="project" value="TreeGrafter"/>
</dbReference>
<dbReference type="InterPro" id="IPR051138">
    <property type="entry name" value="PIM_Ser/Thr_kinase"/>
</dbReference>
<dbReference type="Pfam" id="PF00069">
    <property type="entry name" value="Pkinase"/>
    <property type="match status" value="1"/>
</dbReference>
<keyword evidence="6" id="KW-0418">Kinase</keyword>
<dbReference type="OrthoDB" id="5866181at2759"/>
<feature type="region of interest" description="Disordered" evidence="10">
    <location>
        <begin position="471"/>
        <end position="496"/>
    </location>
</feature>
<dbReference type="SUPFAM" id="SSF56112">
    <property type="entry name" value="Protein kinase-like (PK-like)"/>
    <property type="match status" value="1"/>
</dbReference>
<protein>
    <recommendedName>
        <fullName evidence="2">non-specific serine/threonine protein kinase</fullName>
        <ecNumber evidence="2">2.7.11.1</ecNumber>
    </recommendedName>
</protein>